<keyword evidence="2" id="KW-1185">Reference proteome</keyword>
<dbReference type="Proteomes" id="UP000831701">
    <property type="component" value="Chromosome 1"/>
</dbReference>
<evidence type="ECO:0000313" key="2">
    <source>
        <dbReference type="Proteomes" id="UP000831701"/>
    </source>
</evidence>
<sequence length="981" mass="110896">MVTKRIRSEYMKKFKDPKWETYTRCYEEMLKYRLTRRLLEHTHKPWFWSGTDTDSDSGERSPPPAPPTGRTRVRGESVRESTEAELEECEGARVPRLPLQQQQEEVEEAPAPQPAVQDSQRDGAREERAAEEERASSRQATAPHREPDRERDIGGSQRSKPSKPSKQTWRSQRVRPAPSRQPRDDSKDSRHPFALYGSGEKDADVAGRKTHNVGPAASTNEIHESALRAKTRREVERQIQTQRSERRRAKSVDLDKARKTCCVFSFPVQEDVTEEESNDGSQPPKRRRMGSGDSSRSCDTSSQELGPTYFPAENLTEYKWPPDDTGEYYMLQEQVSEYLGVTSFKRKYPDMERRDLSHKEKLYLREQNVITETQCTLGLTALRSDEVIDLMIKEYPTKHSEYSVILQERERQRIAKEYSQMQQQNPQKVEASKVPEYIKKAAKKAAEFNSNFNRERMEERRAYFDLQTHIIQVPQGRFKVLAPELTRTGPYPVALIPGQFQDYYKKYSPNELRYLPLNTALFEPPLDPELPALDSEPDSDDAEDGKEDKKKNSSDSSSGNTSDVESQEGGGGQGKSKAKDRTSTPGKDGSQRQSASHKATPGYKPKVIPNAICGICQKGKEANKKGKPEALIHCSQCDNSGHPSCLDMSQELVCVIQTYHWQCMECKTCTVCEQPHHEDEMMFCDKCDRGYHTFCVGMDSIPTEIEGRVHSDHKLETGTRKTENHGKQKKTEYVLSVGQLSVSNMMSAHAFGDPGKMKEYHYTGPVEHRFSPYAFNGGTVLAVAGEDFAIVASDTRLSEGYSIHSRDSPKCYKLTDTTVIGCSGFHGDCLTLTKIIDARLKMYKHSNNKTMTSGAIAAMLSTILYGRRFFPYYVYNIIGGLDEEGKGAVYSFDPVGSYQRDTYKAGGSASAMLQPLLDNQIGFKNMEGVQHVPLTQEKAVQLVKDVFISAAERDVYTGDALRVCIITKEGINEQTVPLRKD</sequence>
<protein>
    <submittedName>
        <fullName evidence="1">Uncharacterized protein</fullName>
    </submittedName>
</protein>
<proteinExistence type="predicted"/>
<name>A0ACB8XBU5_9TELE</name>
<evidence type="ECO:0000313" key="1">
    <source>
        <dbReference type="EMBL" id="KAI3377802.1"/>
    </source>
</evidence>
<dbReference type="EMBL" id="CM041531">
    <property type="protein sequence ID" value="KAI3377802.1"/>
    <property type="molecule type" value="Genomic_DNA"/>
</dbReference>
<accession>A0ACB8XBU5</accession>
<comment type="caution">
    <text evidence="1">The sequence shown here is derived from an EMBL/GenBank/DDBJ whole genome shotgun (WGS) entry which is preliminary data.</text>
</comment>
<gene>
    <name evidence="1" type="ORF">L3Q82_008940</name>
</gene>
<reference evidence="1" key="1">
    <citation type="submission" date="2022-04" db="EMBL/GenBank/DDBJ databases">
        <title>Jade perch genome.</title>
        <authorList>
            <person name="Chao B."/>
        </authorList>
    </citation>
    <scope>NUCLEOTIDE SEQUENCE</scope>
    <source>
        <strain evidence="1">CB-2022</strain>
    </source>
</reference>
<organism evidence="1 2">
    <name type="scientific">Scortum barcoo</name>
    <name type="common">barcoo grunter</name>
    <dbReference type="NCBI Taxonomy" id="214431"/>
    <lineage>
        <taxon>Eukaryota</taxon>
        <taxon>Metazoa</taxon>
        <taxon>Chordata</taxon>
        <taxon>Craniata</taxon>
        <taxon>Vertebrata</taxon>
        <taxon>Euteleostomi</taxon>
        <taxon>Actinopterygii</taxon>
        <taxon>Neopterygii</taxon>
        <taxon>Teleostei</taxon>
        <taxon>Neoteleostei</taxon>
        <taxon>Acanthomorphata</taxon>
        <taxon>Eupercaria</taxon>
        <taxon>Centrarchiformes</taxon>
        <taxon>Terapontoidei</taxon>
        <taxon>Terapontidae</taxon>
        <taxon>Scortum</taxon>
    </lineage>
</organism>